<proteinExistence type="predicted"/>
<evidence type="ECO:0000313" key="1">
    <source>
        <dbReference type="EMBL" id="GAA0593376.1"/>
    </source>
</evidence>
<organism evidence="1 2">
    <name type="scientific">Craurococcus roseus</name>
    <dbReference type="NCBI Taxonomy" id="77585"/>
    <lineage>
        <taxon>Bacteria</taxon>
        <taxon>Pseudomonadati</taxon>
        <taxon>Pseudomonadota</taxon>
        <taxon>Alphaproteobacteria</taxon>
        <taxon>Acetobacterales</taxon>
        <taxon>Acetobacteraceae</taxon>
        <taxon>Craurococcus</taxon>
    </lineage>
</organism>
<evidence type="ECO:0000313" key="2">
    <source>
        <dbReference type="Proteomes" id="UP001501588"/>
    </source>
</evidence>
<dbReference type="Proteomes" id="UP001501588">
    <property type="component" value="Unassembled WGS sequence"/>
</dbReference>
<dbReference type="EMBL" id="BAAAFZ010000055">
    <property type="protein sequence ID" value="GAA0593376.1"/>
    <property type="molecule type" value="Genomic_DNA"/>
</dbReference>
<reference evidence="1 2" key="1">
    <citation type="journal article" date="2019" name="Int. J. Syst. Evol. Microbiol.">
        <title>The Global Catalogue of Microorganisms (GCM) 10K type strain sequencing project: providing services to taxonomists for standard genome sequencing and annotation.</title>
        <authorList>
            <consortium name="The Broad Institute Genomics Platform"/>
            <consortium name="The Broad Institute Genome Sequencing Center for Infectious Disease"/>
            <person name="Wu L."/>
            <person name="Ma J."/>
        </authorList>
    </citation>
    <scope>NUCLEOTIDE SEQUENCE [LARGE SCALE GENOMIC DNA]</scope>
    <source>
        <strain evidence="1 2">JCM 9933</strain>
    </source>
</reference>
<gene>
    <name evidence="1" type="ORF">GCM10009416_34680</name>
</gene>
<sequence>MNAISLSRGLGWFSVALGAAELLAGRRMAQALGMEHRTPLFRLFGLREIAVGLGILTRPSSPALLWARVGGDALDLAALAAEGLRRDNPRRTEVDIAMGMVAAVTALDILCGYRLQERESRRHRISVEARARLAGAA</sequence>
<evidence type="ECO:0008006" key="3">
    <source>
        <dbReference type="Google" id="ProtNLM"/>
    </source>
</evidence>
<protein>
    <recommendedName>
        <fullName evidence="3">Cyclase dehydrase</fullName>
    </recommendedName>
</protein>
<keyword evidence="2" id="KW-1185">Reference proteome</keyword>
<comment type="caution">
    <text evidence="1">The sequence shown here is derived from an EMBL/GenBank/DDBJ whole genome shotgun (WGS) entry which is preliminary data.</text>
</comment>
<accession>A0ABN1FLK4</accession>
<name>A0ABN1FLK4_9PROT</name>
<dbReference type="RefSeq" id="WP_343896636.1">
    <property type="nucleotide sequence ID" value="NZ_BAAAFZ010000055.1"/>
</dbReference>